<sequence>MERTDTINDDKIADMLLGCLNEQATLKDIHNIPDDMMNSLYAYAYQFYQQGKLDNAETFFQFLCMYDFYNTDYFMGLAAVYQLKKQYQKAADLYAVVFAMNGNDYRSVFHAGQCQLMMKEMLKARRCFELVCEQSHDVELVQRAEAYTINMKPCSEDAMNVKSDAFKTQPEKCNE</sequence>
<comment type="caution">
    <text evidence="3">The sequence shown here is derived from an EMBL/GenBank/DDBJ whole genome shotgun (WGS) entry which is preliminary data.</text>
</comment>
<dbReference type="EMBL" id="MRWE01000011">
    <property type="protein sequence ID" value="ORJ25892.1"/>
    <property type="molecule type" value="Genomic_DNA"/>
</dbReference>
<protein>
    <submittedName>
        <fullName evidence="3">CesD/SycD/LcrH family type III secretion system chaperone</fullName>
    </submittedName>
</protein>
<dbReference type="PIRSF" id="PIRSF003165">
    <property type="entry name" value="Chaperone_SicA"/>
    <property type="match status" value="1"/>
</dbReference>
<dbReference type="NCBIfam" id="NF011859">
    <property type="entry name" value="PRK15331.1"/>
    <property type="match status" value="1"/>
</dbReference>
<dbReference type="Proteomes" id="UP000192536">
    <property type="component" value="Unassembled WGS sequence"/>
</dbReference>
<accession>A0A1X0WGJ0</accession>
<proteinExistence type="inferred from homology"/>
<organism evidence="3 4">
    <name type="scientific">Rouxiella badensis</name>
    <dbReference type="NCBI Taxonomy" id="1646377"/>
    <lineage>
        <taxon>Bacteria</taxon>
        <taxon>Pseudomonadati</taxon>
        <taxon>Pseudomonadota</taxon>
        <taxon>Gammaproteobacteria</taxon>
        <taxon>Enterobacterales</taxon>
        <taxon>Yersiniaceae</taxon>
        <taxon>Rouxiella</taxon>
    </lineage>
</organism>
<dbReference type="Gene3D" id="1.25.40.10">
    <property type="entry name" value="Tetratricopeptide repeat domain"/>
    <property type="match status" value="1"/>
</dbReference>
<evidence type="ECO:0000313" key="4">
    <source>
        <dbReference type="Proteomes" id="UP000192536"/>
    </source>
</evidence>
<evidence type="ECO:0000256" key="1">
    <source>
        <dbReference type="ARBA" id="ARBA00010244"/>
    </source>
</evidence>
<gene>
    <name evidence="3" type="ORF">BS640_08360</name>
</gene>
<dbReference type="PRINTS" id="PR01595">
    <property type="entry name" value="SYCDCHAPRONE"/>
</dbReference>
<comment type="similarity">
    <text evidence="1">Belongs to the LcrH/SycD chaperone family.</text>
</comment>
<dbReference type="SUPFAM" id="SSF48452">
    <property type="entry name" value="TPR-like"/>
    <property type="match status" value="1"/>
</dbReference>
<dbReference type="InterPro" id="IPR005415">
    <property type="entry name" value="T3SS_Ca_resp_chp_LcrH/SycD"/>
</dbReference>
<evidence type="ECO:0000256" key="2">
    <source>
        <dbReference type="ARBA" id="ARBA00023186"/>
    </source>
</evidence>
<dbReference type="AlphaFoldDB" id="A0A1X0WGJ0"/>
<keyword evidence="4" id="KW-1185">Reference proteome</keyword>
<keyword evidence="2" id="KW-0143">Chaperone</keyword>
<dbReference type="STRING" id="1646377.BS640_08360"/>
<reference evidence="3 4" key="1">
    <citation type="journal article" date="2017" name="Int. J. Syst. Evol. Microbiol.">
        <title>Rouxiella badensis sp. nov. and Rouxiella silvae sp. nov. isolated from peat bog soil in Germany and emendation of the genus description.</title>
        <authorList>
            <person name="Le Fleche-Mateos A."/>
            <person name="Kugler J.H."/>
            <person name="Hansen S.H."/>
            <person name="Syldatk C."/>
            <person name="Hausmann R."/>
            <person name="Lomprez F."/>
            <person name="Vandenbogaert M."/>
            <person name="Manuguerra J.C."/>
            <person name="Grimont P.A."/>
        </authorList>
    </citation>
    <scope>NUCLEOTIDE SEQUENCE [LARGE SCALE GENOMIC DNA]</scope>
    <source>
        <strain evidence="3 4">DSM 100043</strain>
    </source>
</reference>
<name>A0A1X0WGJ0_9GAMM</name>
<dbReference type="Pfam" id="PF07720">
    <property type="entry name" value="TPR_3"/>
    <property type="match status" value="2"/>
</dbReference>
<dbReference type="NCBIfam" id="TIGR02552">
    <property type="entry name" value="LcrH_SycD"/>
    <property type="match status" value="1"/>
</dbReference>
<evidence type="ECO:0000313" key="3">
    <source>
        <dbReference type="EMBL" id="ORJ25892.1"/>
    </source>
</evidence>
<dbReference type="InterPro" id="IPR011716">
    <property type="entry name" value="TPR-3"/>
</dbReference>
<dbReference type="InterPro" id="IPR011990">
    <property type="entry name" value="TPR-like_helical_dom_sf"/>
</dbReference>
<dbReference type="InterPro" id="IPR016379">
    <property type="entry name" value="T3SS_Ca_resp_chp_LcrH/SycD_sub"/>
</dbReference>